<feature type="compositionally biased region" description="Gly residues" evidence="1">
    <location>
        <begin position="133"/>
        <end position="143"/>
    </location>
</feature>
<dbReference type="PROSITE" id="PS50818">
    <property type="entry name" value="INTEIN_C_TER"/>
    <property type="match status" value="1"/>
</dbReference>
<feature type="domain" description="Hint" evidence="2">
    <location>
        <begin position="149"/>
        <end position="254"/>
    </location>
</feature>
<dbReference type="Proteomes" id="UP000625682">
    <property type="component" value="Unassembled WGS sequence"/>
</dbReference>
<dbReference type="InterPro" id="IPR036844">
    <property type="entry name" value="Hint_dom_sf"/>
</dbReference>
<gene>
    <name evidence="3" type="ORF">GCM10012282_81360</name>
</gene>
<evidence type="ECO:0000313" key="3">
    <source>
        <dbReference type="EMBL" id="GGJ72227.1"/>
    </source>
</evidence>
<sequence>MDAIPWTSVFSKGKKMWRAFEATLGAVKAWRAAKAVAEAGLKAAKAAKAALVKAKKAAEAAAAEAKRKARAAAKAAAEAAKKKSHTGSKGARGNAPQVQARKTSQQKGSSGGGKAENKSGGSRGGSGRDDSDSGGGSDGGSGDGPSCTINSFTPETRVLMADGSTKAIKDVKVGDKVMATDPETGETKAETVTAEIKGEGLKHLVDVTIDTDGAKGSQTAEVTATDGHPFWVPELGEWVDATDLQTGQWLQTGAGTLVQITAIQRWTAQGATVHNLTVSNLHTYYAVAGATPVLIHNCGPGVATEDDAMLALGRADELQASRNDYFMADVKGTTAVIGVFNSKTKAFTTRIGINGGGAMPSGWTLRPGEEFVQAAGHAEQGILSSLGPNEHAVFGAASRNFCVAICSPMLNVRGVTVGGAGLRGHAAQNSPFTTFWATGDWRDMTISPELQAISSASDSELVLICAAAAERGAAFCRALGGSEQSEWVDASLRLVWATAAGGSTQDECAEALDELEMESQDGEDDSSRPEFYVAQSVALVGNALAVSLRPSAAKTEMAINTIRSLLSMLDFKVGGEQPVILGYGDPTPPAGPLVQMEIGAEREVIGLLAREAAASSQGAPSTSSVNQIQASSTDFGARLTPSIEEVAALSNWEL</sequence>
<dbReference type="GO" id="GO:0016539">
    <property type="term" value="P:intein-mediated protein splicing"/>
    <property type="evidence" value="ECO:0007669"/>
    <property type="project" value="InterPro"/>
</dbReference>
<protein>
    <recommendedName>
        <fullName evidence="2">Hint domain-containing protein</fullName>
    </recommendedName>
</protein>
<reference evidence="3" key="2">
    <citation type="submission" date="2020-09" db="EMBL/GenBank/DDBJ databases">
        <authorList>
            <person name="Sun Q."/>
            <person name="Zhou Y."/>
        </authorList>
    </citation>
    <scope>NUCLEOTIDE SEQUENCE</scope>
    <source>
        <strain evidence="3">CGMCC 4.7272</strain>
    </source>
</reference>
<dbReference type="InterPro" id="IPR030934">
    <property type="entry name" value="Intein_C"/>
</dbReference>
<dbReference type="InterPro" id="IPR006141">
    <property type="entry name" value="Intein_N"/>
</dbReference>
<comment type="caution">
    <text evidence="3">The sequence shown here is derived from an EMBL/GenBank/DDBJ whole genome shotgun (WGS) entry which is preliminary data.</text>
</comment>
<proteinExistence type="predicted"/>
<dbReference type="SUPFAM" id="SSF51294">
    <property type="entry name" value="Hedgehog/intein (Hint) domain"/>
    <property type="match status" value="1"/>
</dbReference>
<dbReference type="CDD" id="cd00081">
    <property type="entry name" value="Hint"/>
    <property type="match status" value="1"/>
</dbReference>
<keyword evidence="4" id="KW-1185">Reference proteome</keyword>
<evidence type="ECO:0000256" key="1">
    <source>
        <dbReference type="SAM" id="MobiDB-lite"/>
    </source>
</evidence>
<dbReference type="Pfam" id="PF07591">
    <property type="entry name" value="PT-HINT"/>
    <property type="match status" value="1"/>
</dbReference>
<dbReference type="SMART" id="SM00306">
    <property type="entry name" value="HintN"/>
    <property type="match status" value="1"/>
</dbReference>
<feature type="region of interest" description="Disordered" evidence="1">
    <location>
        <begin position="74"/>
        <end position="151"/>
    </location>
</feature>
<organism evidence="3 4">
    <name type="scientific">Streptomyces lacrimifluminis</name>
    <dbReference type="NCBI Taxonomy" id="1500077"/>
    <lineage>
        <taxon>Bacteria</taxon>
        <taxon>Bacillati</taxon>
        <taxon>Actinomycetota</taxon>
        <taxon>Actinomycetes</taxon>
        <taxon>Kitasatosporales</taxon>
        <taxon>Streptomycetaceae</taxon>
        <taxon>Streptomyces</taxon>
    </lineage>
</organism>
<evidence type="ECO:0000313" key="4">
    <source>
        <dbReference type="Proteomes" id="UP000625682"/>
    </source>
</evidence>
<name>A0A917PE40_9ACTN</name>
<reference evidence="3" key="1">
    <citation type="journal article" date="2014" name="Int. J. Syst. Evol. Microbiol.">
        <title>Complete genome sequence of Corynebacterium casei LMG S-19264T (=DSM 44701T), isolated from a smear-ripened cheese.</title>
        <authorList>
            <consortium name="US DOE Joint Genome Institute (JGI-PGF)"/>
            <person name="Walter F."/>
            <person name="Albersmeier A."/>
            <person name="Kalinowski J."/>
            <person name="Ruckert C."/>
        </authorList>
    </citation>
    <scope>NUCLEOTIDE SEQUENCE</scope>
    <source>
        <strain evidence="3">CGMCC 4.7272</strain>
    </source>
</reference>
<evidence type="ECO:0000259" key="2">
    <source>
        <dbReference type="SMART" id="SM00306"/>
    </source>
</evidence>
<dbReference type="AlphaFoldDB" id="A0A917PE40"/>
<dbReference type="Gene3D" id="2.170.16.10">
    <property type="entry name" value="Hedgehog/Intein (Hint) domain"/>
    <property type="match status" value="1"/>
</dbReference>
<accession>A0A917PE40</accession>
<dbReference type="InterPro" id="IPR003587">
    <property type="entry name" value="Hint_dom_N"/>
</dbReference>
<dbReference type="EMBL" id="BMMU01000085">
    <property type="protein sequence ID" value="GGJ72227.1"/>
    <property type="molecule type" value="Genomic_DNA"/>
</dbReference>
<dbReference type="PROSITE" id="PS50817">
    <property type="entry name" value="INTEIN_N_TER"/>
    <property type="match status" value="1"/>
</dbReference>
<dbReference type="RefSeq" id="WP_268240811.1">
    <property type="nucleotide sequence ID" value="NZ_BAABER010000088.1"/>
</dbReference>